<protein>
    <submittedName>
        <fullName evidence="1">Uncharacterized protein</fullName>
    </submittedName>
</protein>
<organism evidence="1 2">
    <name type="scientific">Eubacterium ventriosum ATCC 27560</name>
    <dbReference type="NCBI Taxonomy" id="411463"/>
    <lineage>
        <taxon>Bacteria</taxon>
        <taxon>Bacillati</taxon>
        <taxon>Bacillota</taxon>
        <taxon>Clostridia</taxon>
        <taxon>Eubacteriales</taxon>
        <taxon>Eubacteriaceae</taxon>
        <taxon>Eubacterium</taxon>
    </lineage>
</organism>
<name>A5Z7U3_9FIRM</name>
<accession>A5Z7U3</accession>
<reference evidence="1 2" key="2">
    <citation type="submission" date="2007-04" db="EMBL/GenBank/DDBJ databases">
        <title>Draft genome sequence of Eubacterium ventriosum (ATCC 27560).</title>
        <authorList>
            <person name="Sudarsanam P."/>
            <person name="Ley R."/>
            <person name="Guruge J."/>
            <person name="Turnbaugh P.J."/>
            <person name="Mahowald M."/>
            <person name="Liep D."/>
            <person name="Gordon J."/>
        </authorList>
    </citation>
    <scope>NUCLEOTIDE SEQUENCE [LARGE SCALE GENOMIC DNA]</scope>
    <source>
        <strain evidence="1 2">ATCC 27560</strain>
    </source>
</reference>
<sequence length="60" mass="6896">MIAENWNSQFFHPSHLQRHNKSSGCHHKDTNFNHIDGTTEQITPAIARPDIVFNSIFIPP</sequence>
<dbReference type="Proteomes" id="UP000006000">
    <property type="component" value="Unassembled WGS sequence"/>
</dbReference>
<dbReference type="HOGENOM" id="CLU_2934634_0_0_9"/>
<gene>
    <name evidence="1" type="ORF">EUBVEN_01783</name>
</gene>
<dbReference type="EMBL" id="AAVL02000035">
    <property type="protein sequence ID" value="EDM51000.1"/>
    <property type="molecule type" value="Genomic_DNA"/>
</dbReference>
<reference evidence="1 2" key="1">
    <citation type="submission" date="2007-03" db="EMBL/GenBank/DDBJ databases">
        <authorList>
            <person name="Fulton L."/>
            <person name="Clifton S."/>
            <person name="Fulton B."/>
            <person name="Xu J."/>
            <person name="Minx P."/>
            <person name="Pepin K.H."/>
            <person name="Johnson M."/>
            <person name="Thiruvilangam P."/>
            <person name="Bhonagiri V."/>
            <person name="Nash W.E."/>
            <person name="Mardis E.R."/>
            <person name="Wilson R.K."/>
        </authorList>
    </citation>
    <scope>NUCLEOTIDE SEQUENCE [LARGE SCALE GENOMIC DNA]</scope>
    <source>
        <strain evidence="1 2">ATCC 27560</strain>
    </source>
</reference>
<dbReference type="AlphaFoldDB" id="A5Z7U3"/>
<proteinExistence type="predicted"/>
<evidence type="ECO:0000313" key="1">
    <source>
        <dbReference type="EMBL" id="EDM51000.1"/>
    </source>
</evidence>
<evidence type="ECO:0000313" key="2">
    <source>
        <dbReference type="Proteomes" id="UP000006000"/>
    </source>
</evidence>
<comment type="caution">
    <text evidence="1">The sequence shown here is derived from an EMBL/GenBank/DDBJ whole genome shotgun (WGS) entry which is preliminary data.</text>
</comment>